<sequence length="256" mass="29257">MMMEVLVARGGCDHGDGNDVVVVMVVMVAVVVVVTARWWLWLWLRLASYDGCDDGDGGCGGTSFWYDNWCSLGSLYEVLGARGCIDMGISSSWSVADVLRSHVRRRHRTATLNSIEDEIDALRQRHDPTCDIPLWKCCNGSFKHKFFSRDTWYEIPLTRDMLGSRYTTRWDSLVDLSTSSALTQIHMFVFRYVFQLTTHSLWKERNGRRHGESPIPAPSLAKMIDKNMRNRLSTLATSGSPIYKSGLRYWFSTHCR</sequence>
<dbReference type="EMBL" id="AL049656">
    <property type="protein sequence ID" value="CAB41105.1"/>
    <property type="molecule type" value="Genomic_DNA"/>
</dbReference>
<protein>
    <submittedName>
        <fullName evidence="3">Uncharacterized protein AT4g13470</fullName>
    </submittedName>
    <submittedName>
        <fullName evidence="2">Uncharacterized protein T6G15.20</fullName>
    </submittedName>
</protein>
<proteinExistence type="predicted"/>
<gene>
    <name evidence="2" type="primary">T6G15.20</name>
    <name evidence="3" type="ordered locus">At4g13470</name>
</gene>
<keyword evidence="1" id="KW-0472">Membrane</keyword>
<keyword evidence="1" id="KW-1133">Transmembrane helix</keyword>
<reference evidence="2" key="2">
    <citation type="submission" date="1999-04" db="EMBL/GenBank/DDBJ databases">
        <authorList>
            <person name="Bevan M."/>
            <person name="Murphy G."/>
            <person name="Ridley P."/>
            <person name="Hudson S."/>
            <person name="Bancroft I."/>
            <person name="Mewes H.W."/>
            <person name="Mayer K.F.X."/>
            <person name="Schueller C."/>
        </authorList>
    </citation>
    <scope>NUCLEOTIDE SEQUENCE</scope>
</reference>
<organism evidence="2">
    <name type="scientific">Arabidopsis thaliana</name>
    <name type="common">Mouse-ear cress</name>
    <dbReference type="NCBI Taxonomy" id="3702"/>
    <lineage>
        <taxon>Eukaryota</taxon>
        <taxon>Viridiplantae</taxon>
        <taxon>Streptophyta</taxon>
        <taxon>Embryophyta</taxon>
        <taxon>Tracheophyta</taxon>
        <taxon>Spermatophyta</taxon>
        <taxon>Magnoliopsida</taxon>
        <taxon>eudicotyledons</taxon>
        <taxon>Gunneridae</taxon>
        <taxon>Pentapetalae</taxon>
        <taxon>rosids</taxon>
        <taxon>malvids</taxon>
        <taxon>Brassicales</taxon>
        <taxon>Brassicaceae</taxon>
        <taxon>Camelineae</taxon>
        <taxon>Arabidopsis</taxon>
    </lineage>
</organism>
<reference key="1">
    <citation type="journal article" date="1999" name="Nature">
        <title>Sequence and analysis of chromosome 4 of the plant Arabidopsis thaliana.</title>
        <authorList>
            <consortium name="EU"/>
            <consortium name="CSHL and WU Arabidopsis Sequencing Project"/>
            <person name="Mayer K."/>
            <person name="Schuller C."/>
            <person name="Wambutt R."/>
            <person name="Murphy G."/>
            <person name="Volckaert G."/>
            <person name="Pohl T."/>
            <person name="Dusterhoft A."/>
            <person name="Stiekema W."/>
            <person name="Entian K.D."/>
            <person name="Terryn N."/>
            <person name="Harris B."/>
            <person name="Ansorge W."/>
            <person name="Brandt P."/>
            <person name="Grivell L."/>
            <person name="Rieger M."/>
            <person name="Weichselgartner M."/>
            <person name="de Simone V."/>
            <person name="Obermaier B."/>
            <person name="Mache R."/>
            <person name="Muller M."/>
            <person name="Kreis M."/>
            <person name="Delseny M."/>
            <person name="Puigdomenech P."/>
            <person name="Watson M."/>
            <person name="Schmidtheini T."/>
            <person name="Reichert B."/>
            <person name="Portatelle D."/>
            <person name="Perez-Alonso M."/>
            <person name="Boutry M."/>
            <person name="Bancroft I."/>
            <person name="Vos P."/>
            <person name="Hoheisel J."/>
            <person name="Zimmermann W."/>
            <person name="Wedler H."/>
            <person name="Ridley P."/>
            <person name="Langham S.A."/>
            <person name="McCullagh B."/>
            <person name="Bilham L."/>
            <person name="Robben J."/>
            <person name="Van der Schueren J."/>
            <person name="Grymonprez B."/>
            <person name="Chuang Y.J."/>
            <person name="Vandenbussche F."/>
            <person name="Braeken M."/>
            <person name="Weltjens I."/>
            <person name="Voet M."/>
            <person name="Bastiaens I."/>
            <person name="Aert R."/>
            <person name="Defoor E."/>
            <person name="Weitzenegger T."/>
            <person name="Bothe G."/>
            <person name="Ramsperger U."/>
            <person name="Hilbert H."/>
            <person name="Braun M."/>
            <person name="Holzer E."/>
            <person name="Brandt A."/>
            <person name="Peters S."/>
            <person name="van Staveren M."/>
            <person name="Dirske W."/>
            <person name="Mooijman P."/>
            <person name="Klein Lankhorst R."/>
            <person name="Rose M."/>
            <person name="Hauf J."/>
            <person name="Kotter P."/>
            <person name="Berneiser S."/>
            <person name="Hempel S."/>
            <person name="Feldpausch M."/>
            <person name="Lamberth S."/>
            <person name="Van den Daele H."/>
            <person name="De Keyser A."/>
            <person name="Buysshaert C."/>
            <person name="Gielen J."/>
            <person name="Villarroel R."/>
            <person name="De Clercq R."/>
            <person name="Van Montagu M."/>
            <person name="Rogers J."/>
            <person name="Cronin A."/>
            <person name="Quail M."/>
            <person name="Bray-Allen S."/>
            <person name="Clark L."/>
            <person name="Doggett J."/>
            <person name="Hall S."/>
            <person name="Kay M."/>
            <person name="Lennard N."/>
            <person name="McLay K."/>
            <person name="Mayes R."/>
            <person name="Pettett A."/>
            <person name="Rajandream M.A."/>
            <person name="Lyne M."/>
            <person name="Benes V."/>
            <person name="Rechmann S."/>
            <person name="Borkova D."/>
            <person name="Blocker H."/>
            <person name="Scharfe M."/>
            <person name="Grimm M."/>
            <person name="Lohnert T.H."/>
            <person name="Dose S."/>
            <person name="de Haan M."/>
            <person name="Maarse A."/>
            <person name="Schafer M."/>
            <person name="Muller-Auer S."/>
            <person name="Gabel C."/>
            <person name="Fuchs M."/>
            <person name="Fartmann B."/>
            <person name="Granderath K."/>
            <person name="Dauner D."/>
            <person name="Herzl A."/>
            <person name="Neumann S."/>
            <person name="Argiriou A."/>
            <person name="Vitale D."/>
            <person name="Liguori R."/>
            <person name="Piravandi E."/>
            <person name="Massenet O."/>
            <person name="Quigley F."/>
            <person name="Clabauld G."/>
            <person name="Mundlein A."/>
            <person name="Felber R."/>
            <person name="Schnabl S."/>
            <person name="Hiller R."/>
            <person name="Schmidt W."/>
            <person name="Lecharny A."/>
            <person name="Aubourg S."/>
            <person name="Chefdor F."/>
            <person name="Cooke R."/>
            <person name="Berger C."/>
            <person name="Montfort A."/>
            <person name="Casacuberta E."/>
            <person name="Gibbons T."/>
            <person name="Weber N."/>
            <person name="Vandenbol M."/>
            <person name="Bargues M."/>
            <person name="Terol J."/>
            <person name="Torres A."/>
            <person name="Perez-Perez A."/>
            <person name="Purnelle B."/>
            <person name="Bent E."/>
            <person name="Johnson S."/>
            <person name="Tacon D."/>
            <person name="Jesse T."/>
            <person name="Heijnen L."/>
            <person name="Schwarz S."/>
            <person name="Scholler P."/>
            <person name="Heber S."/>
            <person name="Francs P."/>
            <person name="Bielke C."/>
            <person name="Frishman D."/>
            <person name="Haase D."/>
            <person name="Lemcke K."/>
            <person name="Mewes H.W."/>
            <person name="Stocker S."/>
            <person name="Zaccaria P."/>
            <person name="Bevan M."/>
            <person name="Wilson R.K."/>
            <person name="de la Bastide M."/>
            <person name="Habermann K."/>
            <person name="Parnell L."/>
            <person name="Dedhia N."/>
            <person name="Gnoj L."/>
            <person name="Schutz K."/>
            <person name="Huang E."/>
            <person name="Spiegel L."/>
            <person name="Sehkon M."/>
            <person name="Murray J."/>
            <person name="Sheet P."/>
            <person name="Cordes M."/>
            <person name="Abu-Threideh J."/>
            <person name="Stoneking T."/>
            <person name="Kalicki J."/>
            <person name="Graves T."/>
            <person name="Harmon G."/>
            <person name="Edwards J."/>
            <person name="Latreille P."/>
            <person name="Courtney L."/>
            <person name="Cloud J."/>
            <person name="Abbott A."/>
            <person name="Scott K."/>
            <person name="Johnson D."/>
            <person name="Minx P."/>
            <person name="Bentley D."/>
            <person name="Fulton B."/>
            <person name="Miller N."/>
            <person name="Greco T."/>
            <person name="Kemp K."/>
            <person name="Kramer J."/>
            <person name="Fulton L."/>
            <person name="Mardis E."/>
            <person name="Dante M."/>
            <person name="Pepin K."/>
            <person name="Hillier L."/>
            <person name="Nelson J."/>
            <person name="Spieth J."/>
            <person name="Ryan E."/>
            <person name="Andrews S."/>
            <person name="Geisel C."/>
            <person name="Layman D."/>
            <person name="Du H."/>
            <person name="Ali J."/>
            <person name="Berghoff A."/>
            <person name="Jones K."/>
            <person name="Drone K."/>
            <person name="Cotton M."/>
            <person name="Joshu C."/>
            <person name="Antonoiu B."/>
            <person name="Zidanic M."/>
            <person name="Strong C."/>
            <person name="Sun H."/>
            <person name="Lamar B."/>
            <person name="Yordan C."/>
            <person name="Ma P."/>
            <person name="Zhong J."/>
            <person name="Preston R."/>
            <person name="Vil D."/>
            <person name="Shekher M."/>
            <person name="Matero A."/>
            <person name="Shah R."/>
            <person name="Swaby I.K."/>
            <person name="O'Shaughnessy A."/>
            <person name="Rodriguez M."/>
            <person name="Hoffmann J."/>
            <person name="Till S."/>
            <person name="Granat S."/>
            <person name="Shohdy N."/>
            <person name="Hasegawa A."/>
            <person name="Hameed A."/>
            <person name="Lodhi M."/>
            <person name="Johnson A."/>
            <person name="Chen E."/>
            <person name="Marra M."/>
            <person name="Martienssen R."/>
            <person name="McCombie W.R."/>
        </authorList>
    </citation>
    <scope>NUCLEOTIDE SEQUENCE [LARGE SCALE GENOMIC DNA]</scope>
    <source>
        <strain>cv. Columbia</strain>
    </source>
</reference>
<keyword evidence="1" id="KW-0812">Transmembrane</keyword>
<evidence type="ECO:0000313" key="3">
    <source>
        <dbReference type="EMBL" id="CAB78389.1"/>
    </source>
</evidence>
<dbReference type="PIR" id="T06649">
    <property type="entry name" value="T06649"/>
</dbReference>
<accession>Q9T0G8</accession>
<evidence type="ECO:0000313" key="2">
    <source>
        <dbReference type="EMBL" id="CAB41105.1"/>
    </source>
</evidence>
<evidence type="ECO:0000256" key="1">
    <source>
        <dbReference type="SAM" id="Phobius"/>
    </source>
</evidence>
<feature type="transmembrane region" description="Helical" evidence="1">
    <location>
        <begin position="20"/>
        <end position="40"/>
    </location>
</feature>
<name>Q9T0G8_ARATH</name>
<dbReference type="AlphaFoldDB" id="Q9T0G8"/>
<reference evidence="2" key="3">
    <citation type="submission" date="1999-04" db="EMBL/GenBank/DDBJ databases">
        <authorList>
            <person name="EU Arabidopsis sequencing project"/>
        </authorList>
    </citation>
    <scope>NUCLEOTIDE SEQUENCE</scope>
</reference>
<dbReference type="EMBL" id="AL161536">
    <property type="protein sequence ID" value="CAB78389.1"/>
    <property type="molecule type" value="Genomic_DNA"/>
</dbReference>